<evidence type="ECO:0000259" key="3">
    <source>
        <dbReference type="Pfam" id="PF00884"/>
    </source>
</evidence>
<keyword evidence="5" id="KW-1185">Reference proteome</keyword>
<feature type="transmembrane region" description="Helical" evidence="2">
    <location>
        <begin position="20"/>
        <end position="38"/>
    </location>
</feature>
<feature type="region of interest" description="Disordered" evidence="1">
    <location>
        <begin position="193"/>
        <end position="213"/>
    </location>
</feature>
<protein>
    <submittedName>
        <fullName evidence="4">Alkaline phosphatase-like protein</fullName>
    </submittedName>
</protein>
<dbReference type="PANTHER" id="PTHR43751">
    <property type="entry name" value="SULFATASE"/>
    <property type="match status" value="1"/>
</dbReference>
<dbReference type="Proteomes" id="UP000799424">
    <property type="component" value="Unassembled WGS sequence"/>
</dbReference>
<feature type="transmembrane region" description="Helical" evidence="2">
    <location>
        <begin position="44"/>
        <end position="62"/>
    </location>
</feature>
<dbReference type="EMBL" id="MU006225">
    <property type="protein sequence ID" value="KAF2826990.1"/>
    <property type="molecule type" value="Genomic_DNA"/>
</dbReference>
<evidence type="ECO:0000256" key="1">
    <source>
        <dbReference type="SAM" id="MobiDB-lite"/>
    </source>
</evidence>
<dbReference type="OrthoDB" id="103349at2759"/>
<feature type="transmembrane region" description="Helical" evidence="2">
    <location>
        <begin position="123"/>
        <end position="149"/>
    </location>
</feature>
<dbReference type="InterPro" id="IPR000917">
    <property type="entry name" value="Sulfatase_N"/>
</dbReference>
<feature type="compositionally biased region" description="Polar residues" evidence="1">
    <location>
        <begin position="298"/>
        <end position="316"/>
    </location>
</feature>
<dbReference type="PANTHER" id="PTHR43751:SF3">
    <property type="entry name" value="SULFATASE N-TERMINAL DOMAIN-CONTAINING PROTEIN"/>
    <property type="match status" value="1"/>
</dbReference>
<dbReference type="AlphaFoldDB" id="A0A6A7A0Y4"/>
<sequence length="962" mass="106818">MQLNYLAPFQAIARPKNQFALFFVGFFVAKLLHLGSHFGSLPIVLYLLYFPTFLLPDFLLLVGSKVLVYRLNGGQCSTVRKVFGGILAIFTVSCAAAQISFFVETGGEIQWMAASKVVGGSGGLGLLLSGLPALSVAFVILYVIALVIAPRFYDIIERFLDMIVGSFRHSYSLIRKKPVTESKTAEEHELLIAPDEEQHSSPTTYERPDLSHGPARQIRSTATAVAVTITTLGACIVVLILQYVRPITPPYSHMSGSLPVTIIEAAWFQPVNSEFCLPHPVEVVPFPFERFAKFFDSPQSNDWLPRAQNCTKQNGSGPPPWLEHPGPDGPGPHGHGPPPGHHGPPSGHHGPPPGHHGPPEHQGPPSKGPPHGSQDSEKHTHRPGRKEMGEHDCEPLKLSNLDANLIGNLADKLKNKKPVIKNVLFLTLESTRKDVFPLMKNGHPHKMMLSSYGHTNVSAYVDEKLADFGTTAEFLTGQPTGFERRVEEIPKNDWRSSFKDGMGAINVNGAITQAAYTLKSLLSSHCGVEPLAVDFTEEVQGRIYQPCLPHILEKMSEAVLGKESDQWSNDRETRDASKSYHSWGWESAEVQSVTDQFDSQDVLHEKMGFHNVVAESTISDPKSKHYPPKQPFVNYFGYPETETLDYLRDLFVDGKQNQKRVFVSHLTSSPHHPFHTPKNWKGKTTYMSSQRFRSADPFDDYLNTIQYQDEWISQVFQMLHDVDALKETLVVMTGDHGLAFTSLDNSQSAVANGHIGNFEIPFLFVHPDLPRLQINASTTPLSIIPTVLDLMLQSDSLPAPAADIAKDIVPKYQGHSLIRDLDFTVLAKDGSLAKAFFQPFHFSAINPGGALLAISDASTTFRLILPLCSAIPLRFTDLATDPHELSPATAWTMDELAAILKVRYGIRATEWARLAEDLGRWWVWNQRGKWNYWGSARETSRGGAEVGGGRGRIKKKHWWETK</sequence>
<dbReference type="SUPFAM" id="SSF53649">
    <property type="entry name" value="Alkaline phosphatase-like"/>
    <property type="match status" value="1"/>
</dbReference>
<feature type="transmembrane region" description="Helical" evidence="2">
    <location>
        <begin position="222"/>
        <end position="244"/>
    </location>
</feature>
<proteinExistence type="predicted"/>
<reference evidence="4" key="1">
    <citation type="journal article" date="2020" name="Stud. Mycol.">
        <title>101 Dothideomycetes genomes: a test case for predicting lifestyles and emergence of pathogens.</title>
        <authorList>
            <person name="Haridas S."/>
            <person name="Albert R."/>
            <person name="Binder M."/>
            <person name="Bloem J."/>
            <person name="Labutti K."/>
            <person name="Salamov A."/>
            <person name="Andreopoulos B."/>
            <person name="Baker S."/>
            <person name="Barry K."/>
            <person name="Bills G."/>
            <person name="Bluhm B."/>
            <person name="Cannon C."/>
            <person name="Castanera R."/>
            <person name="Culley D."/>
            <person name="Daum C."/>
            <person name="Ezra D."/>
            <person name="Gonzalez J."/>
            <person name="Henrissat B."/>
            <person name="Kuo A."/>
            <person name="Liang C."/>
            <person name="Lipzen A."/>
            <person name="Lutzoni F."/>
            <person name="Magnuson J."/>
            <person name="Mondo S."/>
            <person name="Nolan M."/>
            <person name="Ohm R."/>
            <person name="Pangilinan J."/>
            <person name="Park H.-J."/>
            <person name="Ramirez L."/>
            <person name="Alfaro M."/>
            <person name="Sun H."/>
            <person name="Tritt A."/>
            <person name="Yoshinaga Y."/>
            <person name="Zwiers L.-H."/>
            <person name="Turgeon B."/>
            <person name="Goodwin S."/>
            <person name="Spatafora J."/>
            <person name="Crous P."/>
            <person name="Grigoriev I."/>
        </authorList>
    </citation>
    <scope>NUCLEOTIDE SEQUENCE</scope>
    <source>
        <strain evidence="4">CBS 113818</strain>
    </source>
</reference>
<dbReference type="InterPro" id="IPR052701">
    <property type="entry name" value="GAG_Ulvan_Degrading_Sulfatases"/>
</dbReference>
<keyword evidence="2" id="KW-1133">Transmembrane helix</keyword>
<feature type="compositionally biased region" description="Pro residues" evidence="1">
    <location>
        <begin position="317"/>
        <end position="342"/>
    </location>
</feature>
<evidence type="ECO:0000313" key="4">
    <source>
        <dbReference type="EMBL" id="KAF2826990.1"/>
    </source>
</evidence>
<name>A0A6A7A0Y4_9PLEO</name>
<organism evidence="4 5">
    <name type="scientific">Ophiobolus disseminans</name>
    <dbReference type="NCBI Taxonomy" id="1469910"/>
    <lineage>
        <taxon>Eukaryota</taxon>
        <taxon>Fungi</taxon>
        <taxon>Dikarya</taxon>
        <taxon>Ascomycota</taxon>
        <taxon>Pezizomycotina</taxon>
        <taxon>Dothideomycetes</taxon>
        <taxon>Pleosporomycetidae</taxon>
        <taxon>Pleosporales</taxon>
        <taxon>Pleosporineae</taxon>
        <taxon>Phaeosphaeriaceae</taxon>
        <taxon>Ophiobolus</taxon>
    </lineage>
</organism>
<dbReference type="Gene3D" id="3.40.720.10">
    <property type="entry name" value="Alkaline Phosphatase, subunit A"/>
    <property type="match status" value="1"/>
</dbReference>
<evidence type="ECO:0000313" key="5">
    <source>
        <dbReference type="Proteomes" id="UP000799424"/>
    </source>
</evidence>
<dbReference type="InterPro" id="IPR017850">
    <property type="entry name" value="Alkaline_phosphatase_core_sf"/>
</dbReference>
<keyword evidence="2" id="KW-0812">Transmembrane</keyword>
<keyword evidence="2" id="KW-0472">Membrane</keyword>
<dbReference type="Pfam" id="PF00884">
    <property type="entry name" value="Sulfatase"/>
    <property type="match status" value="1"/>
</dbReference>
<accession>A0A6A7A0Y4</accession>
<evidence type="ECO:0000256" key="2">
    <source>
        <dbReference type="SAM" id="Phobius"/>
    </source>
</evidence>
<feature type="domain" description="Sulfatase N-terminal" evidence="3">
    <location>
        <begin position="504"/>
        <end position="791"/>
    </location>
</feature>
<gene>
    <name evidence="4" type="ORF">CC86DRAFT_466746</name>
</gene>
<feature type="transmembrane region" description="Helical" evidence="2">
    <location>
        <begin position="82"/>
        <end position="103"/>
    </location>
</feature>
<feature type="region of interest" description="Disordered" evidence="1">
    <location>
        <begin position="298"/>
        <end position="393"/>
    </location>
</feature>